<accession>A0ACC2NJ56</accession>
<reference evidence="1" key="1">
    <citation type="submission" date="2023-04" db="EMBL/GenBank/DDBJ databases">
        <title>A chromosome-level genome assembly of the parasitoid wasp Eretmocerus hayati.</title>
        <authorList>
            <person name="Zhong Y."/>
            <person name="Liu S."/>
            <person name="Liu Y."/>
        </authorList>
    </citation>
    <scope>NUCLEOTIDE SEQUENCE</scope>
    <source>
        <strain evidence="1">ZJU_SS_LIU_2023</strain>
    </source>
</reference>
<protein>
    <submittedName>
        <fullName evidence="1">Uncharacterized protein</fullName>
    </submittedName>
</protein>
<evidence type="ECO:0000313" key="1">
    <source>
        <dbReference type="EMBL" id="KAJ8671275.1"/>
    </source>
</evidence>
<comment type="caution">
    <text evidence="1">The sequence shown here is derived from an EMBL/GenBank/DDBJ whole genome shotgun (WGS) entry which is preliminary data.</text>
</comment>
<gene>
    <name evidence="1" type="ORF">QAD02_002534</name>
</gene>
<name>A0ACC2NJ56_9HYME</name>
<sequence>MLRHEKGGSSFIGDGGNFVHDVVLEPQDAVDHLKVVPRIESDYPPVTSSLRVGKRILGEQSGIEQESNIQSKLRWDGSGKSEYMRLLSEREGRIVESGKDIEKDGESSR</sequence>
<organism evidence="1 2">
    <name type="scientific">Eretmocerus hayati</name>
    <dbReference type="NCBI Taxonomy" id="131215"/>
    <lineage>
        <taxon>Eukaryota</taxon>
        <taxon>Metazoa</taxon>
        <taxon>Ecdysozoa</taxon>
        <taxon>Arthropoda</taxon>
        <taxon>Hexapoda</taxon>
        <taxon>Insecta</taxon>
        <taxon>Pterygota</taxon>
        <taxon>Neoptera</taxon>
        <taxon>Endopterygota</taxon>
        <taxon>Hymenoptera</taxon>
        <taxon>Apocrita</taxon>
        <taxon>Proctotrupomorpha</taxon>
        <taxon>Chalcidoidea</taxon>
        <taxon>Aphelinidae</taxon>
        <taxon>Aphelininae</taxon>
        <taxon>Eretmocerus</taxon>
    </lineage>
</organism>
<proteinExistence type="predicted"/>
<keyword evidence="2" id="KW-1185">Reference proteome</keyword>
<dbReference type="Proteomes" id="UP001239111">
    <property type="component" value="Chromosome 3"/>
</dbReference>
<evidence type="ECO:0000313" key="2">
    <source>
        <dbReference type="Proteomes" id="UP001239111"/>
    </source>
</evidence>
<dbReference type="EMBL" id="CM056743">
    <property type="protein sequence ID" value="KAJ8671275.1"/>
    <property type="molecule type" value="Genomic_DNA"/>
</dbReference>